<name>A0ABR5KSY5_PSEAV</name>
<accession>A0ABR5KSY5</accession>
<proteinExistence type="predicted"/>
<comment type="caution">
    <text evidence="1">The sequence shown here is derived from an EMBL/GenBank/DDBJ whole genome shotgun (WGS) entry which is preliminary data.</text>
</comment>
<dbReference type="EMBL" id="LGLK01000057">
    <property type="protein sequence ID" value="KPC17655.1"/>
    <property type="molecule type" value="Genomic_DNA"/>
</dbReference>
<organism evidence="1 2">
    <name type="scientific">Pseudomonas amygdali pv. lachrymans</name>
    <name type="common">Pseudomonas syringae pv. lachrymans</name>
    <dbReference type="NCBI Taxonomy" id="53707"/>
    <lineage>
        <taxon>Bacteria</taxon>
        <taxon>Pseudomonadati</taxon>
        <taxon>Pseudomonadota</taxon>
        <taxon>Gammaproteobacteria</taxon>
        <taxon>Pseudomonadales</taxon>
        <taxon>Pseudomonadaceae</taxon>
        <taxon>Pseudomonas</taxon>
        <taxon>Pseudomonas amygdali</taxon>
    </lineage>
</organism>
<protein>
    <submittedName>
        <fullName evidence="1">Uncharacterized protein</fullName>
    </submittedName>
</protein>
<evidence type="ECO:0000313" key="2">
    <source>
        <dbReference type="Proteomes" id="UP000037943"/>
    </source>
</evidence>
<evidence type="ECO:0000313" key="1">
    <source>
        <dbReference type="EMBL" id="KPC17655.1"/>
    </source>
</evidence>
<sequence length="120" mass="13875">MFDAQLENFMDDENQFFDFELLRDHWDFELPKGVTQDMLNNDIRFGNHVFVADYKAKRFYDSECPDGVASFLDLPLFRRYIVLHLRSIGTPADEVVTQDVMQAPLCSIPNPPEESPGLSL</sequence>
<keyword evidence="2" id="KW-1185">Reference proteome</keyword>
<reference evidence="1 2" key="1">
    <citation type="submission" date="2015-10" db="EMBL/GenBank/DDBJ databases">
        <title>Comparative genomics and high-throughput reverse genetic screens identify a new phytobacterial MAMP and an Arabidopsis receptor required for immune elicitation.</title>
        <authorList>
            <person name="Mott G.A."/>
            <person name="Thakur S."/>
            <person name="Wang P.W."/>
            <person name="Desveaux D."/>
            <person name="Guttman D.S."/>
        </authorList>
    </citation>
    <scope>NUCLEOTIDE SEQUENCE [LARGE SCALE GENOMIC DNA]</scope>
    <source>
        <strain evidence="1 2">107</strain>
    </source>
</reference>
<gene>
    <name evidence="1" type="ORF">AC499_0857</name>
</gene>
<dbReference type="Proteomes" id="UP000037943">
    <property type="component" value="Unassembled WGS sequence"/>
</dbReference>